<comment type="caution">
    <text evidence="4">The sequence shown here is derived from an EMBL/GenBank/DDBJ whole genome shotgun (WGS) entry which is preliminary data.</text>
</comment>
<dbReference type="Proteomes" id="UP001211065">
    <property type="component" value="Unassembled WGS sequence"/>
</dbReference>
<dbReference type="InterPro" id="IPR036322">
    <property type="entry name" value="WD40_repeat_dom_sf"/>
</dbReference>
<evidence type="ECO:0000256" key="1">
    <source>
        <dbReference type="ARBA" id="ARBA00022574"/>
    </source>
</evidence>
<dbReference type="InterPro" id="IPR015943">
    <property type="entry name" value="WD40/YVTN_repeat-like_dom_sf"/>
</dbReference>
<dbReference type="GO" id="GO:0005737">
    <property type="term" value="C:cytoplasm"/>
    <property type="evidence" value="ECO:0007669"/>
    <property type="project" value="UniProtKB-ARBA"/>
</dbReference>
<dbReference type="InterPro" id="IPR048720">
    <property type="entry name" value="PROPPIN"/>
</dbReference>
<dbReference type="AlphaFoldDB" id="A0AAD5U0F7"/>
<name>A0AAD5U0F7_9FUNG</name>
<evidence type="ECO:0000256" key="3">
    <source>
        <dbReference type="ARBA" id="ARBA00025740"/>
    </source>
</evidence>
<evidence type="ECO:0008006" key="6">
    <source>
        <dbReference type="Google" id="ProtNLM"/>
    </source>
</evidence>
<evidence type="ECO:0000313" key="4">
    <source>
        <dbReference type="EMBL" id="KAJ3210879.1"/>
    </source>
</evidence>
<dbReference type="Pfam" id="PF21032">
    <property type="entry name" value="PROPPIN"/>
    <property type="match status" value="1"/>
</dbReference>
<organism evidence="4 5">
    <name type="scientific">Clydaea vesicula</name>
    <dbReference type="NCBI Taxonomy" id="447962"/>
    <lineage>
        <taxon>Eukaryota</taxon>
        <taxon>Fungi</taxon>
        <taxon>Fungi incertae sedis</taxon>
        <taxon>Chytridiomycota</taxon>
        <taxon>Chytridiomycota incertae sedis</taxon>
        <taxon>Chytridiomycetes</taxon>
        <taxon>Lobulomycetales</taxon>
        <taxon>Lobulomycetaceae</taxon>
        <taxon>Clydaea</taxon>
    </lineage>
</organism>
<dbReference type="SUPFAM" id="SSF50978">
    <property type="entry name" value="WD40 repeat-like"/>
    <property type="match status" value="1"/>
</dbReference>
<evidence type="ECO:0000256" key="2">
    <source>
        <dbReference type="ARBA" id="ARBA00022737"/>
    </source>
</evidence>
<gene>
    <name evidence="4" type="ORF">HK099_008154</name>
</gene>
<sequence length="402" mass="45448">MNVCFNESTTHFVAAASTGLANEATFTNLFSNPGYQIYNSSSLSAVQKMLKIETSKNLTGLSSMNKILHQRINSGTQFETFLAKEQRQKEVFKRNRLILVLPALQVGQVKILKFCNKFNADKNVVEVDIERQPESSIIIAHKSKLRCLTLNDNGDILATASEIGTIIRVFCTKSGTLLNEFRRGYDCCFIHCLSFNKDSQWILCSSDKETIHVFEMKEKENSAALNYKNNNNPPNTTLKNNEGLLKQFKSTLKQSNNTSFAKFKVKSKQHLVSVCSFYDKNLNTNINPLDIDKELKRKLHFLIIYSDGACYQCSFDKTSKVTNNSCHLDVFKFLNKDLGLSNSWGSKNNYLLDQEIDFQMFNNKNSTANTVPSGEAVNDFENVAPDNGILDDNIAVDMYDEN</sequence>
<dbReference type="InterPro" id="IPR001680">
    <property type="entry name" value="WD40_rpt"/>
</dbReference>
<proteinExistence type="inferred from homology"/>
<keyword evidence="1" id="KW-0853">WD repeat</keyword>
<dbReference type="Gene3D" id="2.130.10.10">
    <property type="entry name" value="YVTN repeat-like/Quinoprotein amine dehydrogenase"/>
    <property type="match status" value="1"/>
</dbReference>
<comment type="similarity">
    <text evidence="3">Belongs to the WD repeat PROPPIN family.</text>
</comment>
<dbReference type="PANTHER" id="PTHR11227">
    <property type="entry name" value="WD-REPEAT PROTEIN INTERACTING WITH PHOSPHOINOSIDES WIPI -RELATED"/>
    <property type="match status" value="1"/>
</dbReference>
<keyword evidence="2" id="KW-0677">Repeat</keyword>
<reference evidence="4" key="1">
    <citation type="submission" date="2020-05" db="EMBL/GenBank/DDBJ databases">
        <title>Phylogenomic resolution of chytrid fungi.</title>
        <authorList>
            <person name="Stajich J.E."/>
            <person name="Amses K."/>
            <person name="Simmons R."/>
            <person name="Seto K."/>
            <person name="Myers J."/>
            <person name="Bonds A."/>
            <person name="Quandt C.A."/>
            <person name="Barry K."/>
            <person name="Liu P."/>
            <person name="Grigoriev I."/>
            <person name="Longcore J.E."/>
            <person name="James T.Y."/>
        </authorList>
    </citation>
    <scope>NUCLEOTIDE SEQUENCE</scope>
    <source>
        <strain evidence="4">JEL0476</strain>
    </source>
</reference>
<keyword evidence="5" id="KW-1185">Reference proteome</keyword>
<accession>A0AAD5U0F7</accession>
<dbReference type="SMART" id="SM00320">
    <property type="entry name" value="WD40"/>
    <property type="match status" value="2"/>
</dbReference>
<dbReference type="EMBL" id="JADGJW010000868">
    <property type="protein sequence ID" value="KAJ3210879.1"/>
    <property type="molecule type" value="Genomic_DNA"/>
</dbReference>
<protein>
    <recommendedName>
        <fullName evidence="6">WD repeat domain phosphoinositide-interacting protein 2</fullName>
    </recommendedName>
</protein>
<evidence type="ECO:0000313" key="5">
    <source>
        <dbReference type="Proteomes" id="UP001211065"/>
    </source>
</evidence>